<reference evidence="2 3" key="1">
    <citation type="submission" date="2020-06" db="EMBL/GenBank/DDBJ databases">
        <authorList>
            <person name="Li R."/>
            <person name="Bekaert M."/>
        </authorList>
    </citation>
    <scope>NUCLEOTIDE SEQUENCE [LARGE SCALE GENOMIC DNA]</scope>
    <source>
        <strain evidence="3">wild</strain>
    </source>
</reference>
<gene>
    <name evidence="2" type="ORF">MCOR_26138</name>
</gene>
<evidence type="ECO:0000313" key="3">
    <source>
        <dbReference type="Proteomes" id="UP000507470"/>
    </source>
</evidence>
<accession>A0A6J8C7S9</accession>
<organism evidence="2 3">
    <name type="scientific">Mytilus coruscus</name>
    <name type="common">Sea mussel</name>
    <dbReference type="NCBI Taxonomy" id="42192"/>
    <lineage>
        <taxon>Eukaryota</taxon>
        <taxon>Metazoa</taxon>
        <taxon>Spiralia</taxon>
        <taxon>Lophotrochozoa</taxon>
        <taxon>Mollusca</taxon>
        <taxon>Bivalvia</taxon>
        <taxon>Autobranchia</taxon>
        <taxon>Pteriomorphia</taxon>
        <taxon>Mytilida</taxon>
        <taxon>Mytiloidea</taxon>
        <taxon>Mytilidae</taxon>
        <taxon>Mytilinae</taxon>
        <taxon>Mytilus</taxon>
    </lineage>
</organism>
<dbReference type="OrthoDB" id="6153719at2759"/>
<protein>
    <submittedName>
        <fullName evidence="2">Uncharacterized protein</fullName>
    </submittedName>
</protein>
<proteinExistence type="predicted"/>
<evidence type="ECO:0000313" key="2">
    <source>
        <dbReference type="EMBL" id="CAC5391099.1"/>
    </source>
</evidence>
<name>A0A6J8C7S9_MYTCO</name>
<dbReference type="EMBL" id="CACVKT020004663">
    <property type="protein sequence ID" value="CAC5391099.1"/>
    <property type="molecule type" value="Genomic_DNA"/>
</dbReference>
<evidence type="ECO:0000256" key="1">
    <source>
        <dbReference type="SAM" id="MobiDB-lite"/>
    </source>
</evidence>
<feature type="compositionally biased region" description="Polar residues" evidence="1">
    <location>
        <begin position="1"/>
        <end position="16"/>
    </location>
</feature>
<feature type="region of interest" description="Disordered" evidence="1">
    <location>
        <begin position="1"/>
        <end position="20"/>
    </location>
</feature>
<keyword evidence="3" id="KW-1185">Reference proteome</keyword>
<dbReference type="AlphaFoldDB" id="A0A6J8C7S9"/>
<dbReference type="Proteomes" id="UP000507470">
    <property type="component" value="Unassembled WGS sequence"/>
</dbReference>
<sequence>MVINVENSVKDTSYSDTEPPASLNVQSGVYSFRERKLNSSIFELGLNLDSQLSASTQSDNLSQISTWSDEMDTSLDDINSTIQTISKGSISPLKCTCSKKGEFFRQRLDQDKLAHALEFFFNPTFNQVCSFGTRDLKLQNGEVIQIPDVVRTLCHSTFNKTHLAFCKESEFQPLSMSIMYKILQSCPA</sequence>